<name>A0ABQ4CNY7_9ACTN</name>
<keyword evidence="9" id="KW-0472">Membrane</keyword>
<keyword evidence="8" id="KW-0902">Two-component regulatory system</keyword>
<dbReference type="EMBL" id="BONE01000017">
    <property type="protein sequence ID" value="GIF73018.1"/>
    <property type="molecule type" value="Genomic_DNA"/>
</dbReference>
<comment type="caution">
    <text evidence="12">The sequence shown here is derived from an EMBL/GenBank/DDBJ whole genome shotgun (WGS) entry which is preliminary data.</text>
</comment>
<feature type="domain" description="Histidine kinase/HSP90-like ATPase" evidence="10">
    <location>
        <begin position="308"/>
        <end position="396"/>
    </location>
</feature>
<dbReference type="EC" id="2.7.13.3" evidence="2"/>
<dbReference type="InterPro" id="IPR003594">
    <property type="entry name" value="HATPase_dom"/>
</dbReference>
<comment type="catalytic activity">
    <reaction evidence="1">
        <text>ATP + protein L-histidine = ADP + protein N-phospho-L-histidine.</text>
        <dbReference type="EC" id="2.7.13.3"/>
    </reaction>
</comment>
<feature type="transmembrane region" description="Helical" evidence="9">
    <location>
        <begin position="113"/>
        <end position="129"/>
    </location>
</feature>
<feature type="domain" description="Signal transduction histidine kinase subgroup 3 dimerisation and phosphoacceptor" evidence="11">
    <location>
        <begin position="197"/>
        <end position="264"/>
    </location>
</feature>
<evidence type="ECO:0000256" key="1">
    <source>
        <dbReference type="ARBA" id="ARBA00000085"/>
    </source>
</evidence>
<sequence length="401" mass="41689">MGQAHGGSFGRPAEDGPMATVTLVSNAASSLRATVRRSGRYDRALAATVLAGVALEVVLRDDLVWPPVAAVFGCGLALATLVRRTYPVAAVAVAFGGFALLDVATVVAGVAPMALHSGWVVLVLTWSLLRRRAGRDAVIGLVVVAGAVAVIVAVDFPGIAETIAGTAVVALTAALGAAVRYRAVARAQLVERARSREREQLARELHDTVAHHVSAIAIQAQAGLVLARSSSLPGATEALETINREAARTLAEMRAMVTALRDPGQQPATAPRRRIADLARLATDGTAAPRVGVRLHGDLTNLPPAVEGAVYRVTQESITNARRHARQATRVEVEVTGDATDVRLTVRDDGARGTPADHQPGFGLVGMTERVTLLGGTLTAGPDPDRGWSVRAVLPRGSAPS</sequence>
<keyword evidence="3" id="KW-0597">Phosphoprotein</keyword>
<proteinExistence type="predicted"/>
<feature type="transmembrane region" description="Helical" evidence="9">
    <location>
        <begin position="162"/>
        <end position="179"/>
    </location>
</feature>
<dbReference type="GO" id="GO:0016301">
    <property type="term" value="F:kinase activity"/>
    <property type="evidence" value="ECO:0007669"/>
    <property type="project" value="UniProtKB-KW"/>
</dbReference>
<keyword evidence="13" id="KW-1185">Reference proteome</keyword>
<evidence type="ECO:0000256" key="2">
    <source>
        <dbReference type="ARBA" id="ARBA00012438"/>
    </source>
</evidence>
<keyword evidence="4" id="KW-0808">Transferase</keyword>
<feature type="transmembrane region" description="Helical" evidence="9">
    <location>
        <begin position="64"/>
        <end position="82"/>
    </location>
</feature>
<keyword evidence="9" id="KW-1133">Transmembrane helix</keyword>
<dbReference type="SUPFAM" id="SSF55874">
    <property type="entry name" value="ATPase domain of HSP90 chaperone/DNA topoisomerase II/histidine kinase"/>
    <property type="match status" value="1"/>
</dbReference>
<dbReference type="InterPro" id="IPR050482">
    <property type="entry name" value="Sensor_HK_TwoCompSys"/>
</dbReference>
<evidence type="ECO:0000313" key="12">
    <source>
        <dbReference type="EMBL" id="GIF73018.1"/>
    </source>
</evidence>
<organism evidence="12 13">
    <name type="scientific">Asanoa siamensis</name>
    <dbReference type="NCBI Taxonomy" id="926357"/>
    <lineage>
        <taxon>Bacteria</taxon>
        <taxon>Bacillati</taxon>
        <taxon>Actinomycetota</taxon>
        <taxon>Actinomycetes</taxon>
        <taxon>Micromonosporales</taxon>
        <taxon>Micromonosporaceae</taxon>
        <taxon>Asanoa</taxon>
    </lineage>
</organism>
<evidence type="ECO:0000256" key="6">
    <source>
        <dbReference type="ARBA" id="ARBA00022777"/>
    </source>
</evidence>
<evidence type="ECO:0000256" key="7">
    <source>
        <dbReference type="ARBA" id="ARBA00022840"/>
    </source>
</evidence>
<feature type="transmembrane region" description="Helical" evidence="9">
    <location>
        <begin position="89"/>
        <end position="107"/>
    </location>
</feature>
<dbReference type="Gene3D" id="1.20.5.1930">
    <property type="match status" value="1"/>
</dbReference>
<dbReference type="Pfam" id="PF02518">
    <property type="entry name" value="HATPase_c"/>
    <property type="match status" value="1"/>
</dbReference>
<dbReference type="InterPro" id="IPR036890">
    <property type="entry name" value="HATPase_C_sf"/>
</dbReference>
<dbReference type="InterPro" id="IPR011712">
    <property type="entry name" value="Sig_transdc_His_kin_sub3_dim/P"/>
</dbReference>
<keyword evidence="7" id="KW-0067">ATP-binding</keyword>
<feature type="transmembrane region" description="Helical" evidence="9">
    <location>
        <begin position="136"/>
        <end position="156"/>
    </location>
</feature>
<evidence type="ECO:0000256" key="3">
    <source>
        <dbReference type="ARBA" id="ARBA00022553"/>
    </source>
</evidence>
<evidence type="ECO:0000256" key="9">
    <source>
        <dbReference type="SAM" id="Phobius"/>
    </source>
</evidence>
<evidence type="ECO:0000259" key="10">
    <source>
        <dbReference type="Pfam" id="PF02518"/>
    </source>
</evidence>
<evidence type="ECO:0000256" key="4">
    <source>
        <dbReference type="ARBA" id="ARBA00022679"/>
    </source>
</evidence>
<accession>A0ABQ4CNY7</accession>
<dbReference type="PANTHER" id="PTHR24421:SF10">
    <property type="entry name" value="NITRATE_NITRITE SENSOR PROTEIN NARQ"/>
    <property type="match status" value="1"/>
</dbReference>
<dbReference type="Gene3D" id="3.30.565.10">
    <property type="entry name" value="Histidine kinase-like ATPase, C-terminal domain"/>
    <property type="match status" value="1"/>
</dbReference>
<keyword evidence="5" id="KW-0547">Nucleotide-binding</keyword>
<evidence type="ECO:0000256" key="8">
    <source>
        <dbReference type="ARBA" id="ARBA00023012"/>
    </source>
</evidence>
<evidence type="ECO:0000313" key="13">
    <source>
        <dbReference type="Proteomes" id="UP000604117"/>
    </source>
</evidence>
<dbReference type="PANTHER" id="PTHR24421">
    <property type="entry name" value="NITRATE/NITRITE SENSOR PROTEIN NARX-RELATED"/>
    <property type="match status" value="1"/>
</dbReference>
<keyword evidence="9" id="KW-0812">Transmembrane</keyword>
<evidence type="ECO:0000259" key="11">
    <source>
        <dbReference type="Pfam" id="PF07730"/>
    </source>
</evidence>
<keyword evidence="6 12" id="KW-0418">Kinase</keyword>
<reference evidence="12 13" key="1">
    <citation type="submission" date="2021-01" db="EMBL/GenBank/DDBJ databases">
        <title>Whole genome shotgun sequence of Asanoa siamensis NBRC 107932.</title>
        <authorList>
            <person name="Komaki H."/>
            <person name="Tamura T."/>
        </authorList>
    </citation>
    <scope>NUCLEOTIDE SEQUENCE [LARGE SCALE GENOMIC DNA]</scope>
    <source>
        <strain evidence="12 13">NBRC 107932</strain>
    </source>
</reference>
<gene>
    <name evidence="12" type="ORF">Asi02nite_25360</name>
</gene>
<protein>
    <recommendedName>
        <fullName evidence="2">histidine kinase</fullName>
        <ecNumber evidence="2">2.7.13.3</ecNumber>
    </recommendedName>
</protein>
<evidence type="ECO:0000256" key="5">
    <source>
        <dbReference type="ARBA" id="ARBA00022741"/>
    </source>
</evidence>
<dbReference type="CDD" id="cd16917">
    <property type="entry name" value="HATPase_UhpB-NarQ-NarX-like"/>
    <property type="match status" value="1"/>
</dbReference>
<dbReference type="Pfam" id="PF07730">
    <property type="entry name" value="HisKA_3"/>
    <property type="match status" value="1"/>
</dbReference>
<dbReference type="Proteomes" id="UP000604117">
    <property type="component" value="Unassembled WGS sequence"/>
</dbReference>